<dbReference type="GO" id="GO:0006313">
    <property type="term" value="P:DNA transposition"/>
    <property type="evidence" value="ECO:0007669"/>
    <property type="project" value="InterPro"/>
</dbReference>
<dbReference type="InterPro" id="IPR003346">
    <property type="entry name" value="Transposase_20"/>
</dbReference>
<dbReference type="PANTHER" id="PTHR33055">
    <property type="entry name" value="TRANSPOSASE FOR INSERTION SEQUENCE ELEMENT IS1111A"/>
    <property type="match status" value="1"/>
</dbReference>
<gene>
    <name evidence="2" type="ORF">LA76x_4975</name>
</gene>
<dbReference type="KEGG" id="lab:LA76x_4975"/>
<dbReference type="Pfam" id="PF02371">
    <property type="entry name" value="Transposase_20"/>
    <property type="match status" value="1"/>
</dbReference>
<feature type="domain" description="Transposase IS116/IS110/IS902 C-terminal" evidence="1">
    <location>
        <begin position="119"/>
        <end position="191"/>
    </location>
</feature>
<dbReference type="GO" id="GO:0003677">
    <property type="term" value="F:DNA binding"/>
    <property type="evidence" value="ECO:0007669"/>
    <property type="project" value="InterPro"/>
</dbReference>
<dbReference type="Proteomes" id="UP000060787">
    <property type="component" value="Chromosome"/>
</dbReference>
<evidence type="ECO:0000313" key="2">
    <source>
        <dbReference type="EMBL" id="ALN83077.1"/>
    </source>
</evidence>
<dbReference type="PATRIC" id="fig|84531.8.peg.4965"/>
<protein>
    <submittedName>
        <fullName evidence="2">Transposase IS116/IS110/IS902 family protein</fullName>
    </submittedName>
</protein>
<evidence type="ECO:0000313" key="3">
    <source>
        <dbReference type="Proteomes" id="UP000060787"/>
    </source>
</evidence>
<name>A0A0S2FHX4_LYSAN</name>
<keyword evidence="3" id="KW-1185">Reference proteome</keyword>
<dbReference type="InterPro" id="IPR047650">
    <property type="entry name" value="Transpos_IS110"/>
</dbReference>
<proteinExistence type="predicted"/>
<sequence>MLASFLRAGELTPIVIPDERDEAIRDLCRAREDAVSARLKARHRLKAMLLRHGYRYPGKGGWTATYDRFLARVSFGHPAQDIAFAEYRNAVVESFKQVDRLTDALRDQISTWRWQPVVSALMTMRGIDFIAAATLVSEIGDMSRFDRPKRLMSFLGLVPSEYSTGETRFQGRITKCGNAHVRRILIEAAWNYRYPARMSRGITERQVGQPSNIRETAWRAQLRLCGRYRRMRLRGVNANKICVAVARELSGFIWDVARQVPAPSK</sequence>
<accession>A0A0S2FHX4</accession>
<evidence type="ECO:0000259" key="1">
    <source>
        <dbReference type="Pfam" id="PF02371"/>
    </source>
</evidence>
<dbReference type="AlphaFoldDB" id="A0A0S2FHX4"/>
<organism evidence="2 3">
    <name type="scientific">Lysobacter antibioticus</name>
    <dbReference type="NCBI Taxonomy" id="84531"/>
    <lineage>
        <taxon>Bacteria</taxon>
        <taxon>Pseudomonadati</taxon>
        <taxon>Pseudomonadota</taxon>
        <taxon>Gammaproteobacteria</taxon>
        <taxon>Lysobacterales</taxon>
        <taxon>Lysobacteraceae</taxon>
        <taxon>Lysobacter</taxon>
    </lineage>
</organism>
<dbReference type="GO" id="GO:0004803">
    <property type="term" value="F:transposase activity"/>
    <property type="evidence" value="ECO:0007669"/>
    <property type="project" value="InterPro"/>
</dbReference>
<dbReference type="PANTHER" id="PTHR33055:SF13">
    <property type="entry name" value="TRANSPOSASE"/>
    <property type="match status" value="1"/>
</dbReference>
<dbReference type="EMBL" id="CP011129">
    <property type="protein sequence ID" value="ALN83077.1"/>
    <property type="molecule type" value="Genomic_DNA"/>
</dbReference>
<dbReference type="NCBIfam" id="NF033542">
    <property type="entry name" value="transpos_IS110"/>
    <property type="match status" value="1"/>
</dbReference>
<dbReference type="STRING" id="84531.LA76x_4975"/>
<reference evidence="2 3" key="1">
    <citation type="journal article" date="2015" name="BMC Genomics">
        <title>Comparative genomics and metabolic profiling of the genus Lysobacter.</title>
        <authorList>
            <person name="de Bruijn I."/>
            <person name="Cheng X."/>
            <person name="de Jager V."/>
            <person name="Exposito R.G."/>
            <person name="Watrous J."/>
            <person name="Patel N."/>
            <person name="Postma J."/>
            <person name="Dorrestein P.C."/>
            <person name="Kobayashi D."/>
            <person name="Raaijmakers J.M."/>
        </authorList>
    </citation>
    <scope>NUCLEOTIDE SEQUENCE [LARGE SCALE GENOMIC DNA]</scope>
    <source>
        <strain evidence="2 3">76</strain>
    </source>
</reference>